<comment type="similarity">
    <text evidence="6">Belongs to the AcsB/BcsB family.</text>
</comment>
<evidence type="ECO:0000256" key="2">
    <source>
        <dbReference type="ARBA" id="ARBA00022475"/>
    </source>
</evidence>
<dbReference type="Gene3D" id="2.60.120.260">
    <property type="entry name" value="Galactose-binding domain-like"/>
    <property type="match status" value="1"/>
</dbReference>
<organism evidence="8 9">
    <name type="scientific">Escherichia coli</name>
    <dbReference type="NCBI Taxonomy" id="562"/>
    <lineage>
        <taxon>Bacteria</taxon>
        <taxon>Pseudomonadati</taxon>
        <taxon>Pseudomonadota</taxon>
        <taxon>Gammaproteobacteria</taxon>
        <taxon>Enterobacterales</taxon>
        <taxon>Enterobacteriaceae</taxon>
        <taxon>Escherichia</taxon>
    </lineage>
</organism>
<evidence type="ECO:0000313" key="9">
    <source>
        <dbReference type="Proteomes" id="UP000254088"/>
    </source>
</evidence>
<dbReference type="Proteomes" id="UP000254088">
    <property type="component" value="Unassembled WGS sequence"/>
</dbReference>
<feature type="region of interest" description="Disordered" evidence="7">
    <location>
        <begin position="224"/>
        <end position="245"/>
    </location>
</feature>
<keyword evidence="4" id="KW-1133">Transmembrane helix</keyword>
<dbReference type="PANTHER" id="PTHR39083:SF1">
    <property type="entry name" value="CYCLIC DI-GMP-BINDING PROTEIN"/>
    <property type="match status" value="1"/>
</dbReference>
<evidence type="ECO:0000256" key="3">
    <source>
        <dbReference type="ARBA" id="ARBA00022692"/>
    </source>
</evidence>
<dbReference type="GO" id="GO:0030244">
    <property type="term" value="P:cellulose biosynthetic process"/>
    <property type="evidence" value="ECO:0007669"/>
    <property type="project" value="UniProtKB-KW"/>
</dbReference>
<dbReference type="GO" id="GO:0006011">
    <property type="term" value="P:UDP-alpha-D-glucose metabolic process"/>
    <property type="evidence" value="ECO:0007669"/>
    <property type="project" value="InterPro"/>
</dbReference>
<evidence type="ECO:0000256" key="1">
    <source>
        <dbReference type="ARBA" id="ARBA00004162"/>
    </source>
</evidence>
<keyword evidence="6" id="KW-0997">Cell inner membrane</keyword>
<protein>
    <recommendedName>
        <fullName evidence="6">Cyclic di-GMP-binding protein</fullName>
    </recommendedName>
    <alternativeName>
        <fullName evidence="6">Cellulose synthase regulatory subunit</fullName>
    </alternativeName>
</protein>
<keyword evidence="5" id="KW-0472">Membrane</keyword>
<comment type="function">
    <text evidence="6">Binds the cellulose synthase activator, bis-(3'-5') cyclic diguanylic acid (c-di-GMP).</text>
</comment>
<comment type="subunit">
    <text evidence="6">Tightly associated with the cellulose synthase catalytic subunit.</text>
</comment>
<dbReference type="EMBL" id="UGEX01000001">
    <property type="protein sequence ID" value="STL77152.1"/>
    <property type="molecule type" value="Genomic_DNA"/>
</dbReference>
<gene>
    <name evidence="8" type="primary">yhjN_3</name>
    <name evidence="8" type="ORF">NCTC10429_00783</name>
</gene>
<dbReference type="AlphaFoldDB" id="A0A377BUW3"/>
<evidence type="ECO:0000313" key="8">
    <source>
        <dbReference type="EMBL" id="STL77152.1"/>
    </source>
</evidence>
<accession>A0A377BUW3</accession>
<evidence type="ECO:0000256" key="4">
    <source>
        <dbReference type="ARBA" id="ARBA00022989"/>
    </source>
</evidence>
<comment type="pathway">
    <text evidence="6">Glycan metabolism; bacterial cellulose biosynthesis.</text>
</comment>
<evidence type="ECO:0000256" key="5">
    <source>
        <dbReference type="ARBA" id="ARBA00023136"/>
    </source>
</evidence>
<evidence type="ECO:0000256" key="6">
    <source>
        <dbReference type="RuleBase" id="RU365021"/>
    </source>
</evidence>
<evidence type="ECO:0000256" key="7">
    <source>
        <dbReference type="SAM" id="MobiDB-lite"/>
    </source>
</evidence>
<dbReference type="InterPro" id="IPR018513">
    <property type="entry name" value="Cell_synthase_bac"/>
</dbReference>
<comment type="subcellular location">
    <subcellularLocation>
        <location evidence="6">Cell inner membrane</location>
    </subcellularLocation>
    <subcellularLocation>
        <location evidence="1">Cell membrane</location>
        <topology evidence="1">Single-pass membrane protein</topology>
    </subcellularLocation>
</comment>
<proteinExistence type="inferred from homology"/>
<keyword evidence="6" id="KW-0135">Cellulose biosynthesis</keyword>
<reference evidence="8 9" key="1">
    <citation type="submission" date="2018-06" db="EMBL/GenBank/DDBJ databases">
        <authorList>
            <consortium name="Pathogen Informatics"/>
            <person name="Doyle S."/>
        </authorList>
    </citation>
    <scope>NUCLEOTIDE SEQUENCE [LARGE SCALE GENOMIC DNA]</scope>
    <source>
        <strain evidence="8 9">NCTC10429</strain>
    </source>
</reference>
<name>A0A377BUW3_ECOLX</name>
<keyword evidence="2 6" id="KW-1003">Cell membrane</keyword>
<dbReference type="PANTHER" id="PTHR39083">
    <property type="entry name" value="CYCLIC DI-GMP-BINDING PROTEIN"/>
    <property type="match status" value="1"/>
</dbReference>
<dbReference type="UniPathway" id="UPA00694"/>
<keyword evidence="6" id="KW-0973">c-di-GMP</keyword>
<dbReference type="GO" id="GO:0005886">
    <property type="term" value="C:plasma membrane"/>
    <property type="evidence" value="ECO:0007669"/>
    <property type="project" value="UniProtKB-SubCell"/>
</dbReference>
<dbReference type="Pfam" id="PF03170">
    <property type="entry name" value="BcsB"/>
    <property type="match status" value="1"/>
</dbReference>
<sequence length="267" mass="29311">MRSTGIDMDINYRYTMPPVKDSSRMDISLNNQFLQSFNLSSKQEANRLLLRIPVLQGLLDGKTDVSIPALKLGATNQLRFDFEYMNPMPGGSVDNCITFQPVQNHVVIGDDSTIDFSKYYHFIPMPDLRAFANAGFPFSRMADLSQTITVMPKAPNEAQMETLLNTVGFIGAQTGFPAINLTVTDDGSTIQGKDADIMIIGGIPDKLKDDKQIDLLVQATGKLGENTDAPDPVPRHCAGRERSRGRNPVNADLFRCDGGGDWLPVAV</sequence>
<keyword evidence="3" id="KW-0812">Transmembrane</keyword>